<evidence type="ECO:0000256" key="11">
    <source>
        <dbReference type="ARBA" id="ARBA00038036"/>
    </source>
</evidence>
<sequence length="230" mass="25416">MSLSDKSVLLVDIGNSTIKWCLGDGDIHVEPIESFILEKLPIVDEVLVSCVGDCELLSAVKNTHFVKTQSAYKTLRCGYQNPSELGVDRWLAMIAVVEQYSNQSVLVIDAGSALTFDLILANGEHQGGLIMPGLRVLRSSFDQFSTNSQQIRSHNLANNTKDAWEFGTGYMLISAINAQIERHLDDFGDLIVVLTGGDSKIIALRLNYQVKLHQNLVLEGLSNYAQTYRV</sequence>
<accession>A0A1W1DSP5</accession>
<evidence type="ECO:0000256" key="1">
    <source>
        <dbReference type="ARBA" id="ARBA00001958"/>
    </source>
</evidence>
<dbReference type="EMBL" id="FPHT01000068">
    <property type="protein sequence ID" value="SFV80259.1"/>
    <property type="molecule type" value="Genomic_DNA"/>
</dbReference>
<dbReference type="GO" id="GO:0005524">
    <property type="term" value="F:ATP binding"/>
    <property type="evidence" value="ECO:0007669"/>
    <property type="project" value="UniProtKB-KW"/>
</dbReference>
<dbReference type="EMBL" id="FPHW01000163">
    <property type="protein sequence ID" value="SFV84767.1"/>
    <property type="molecule type" value="Genomic_DNA"/>
</dbReference>
<dbReference type="EMBL" id="FPHQ01000005">
    <property type="protein sequence ID" value="SFV75998.1"/>
    <property type="molecule type" value="Genomic_DNA"/>
</dbReference>
<name>A0A1W1DSP5_9ZZZZ</name>
<dbReference type="HAMAP" id="MF_01274">
    <property type="entry name" value="Pantothen_kinase_3"/>
    <property type="match status" value="1"/>
</dbReference>
<keyword evidence="7 15" id="KW-0418">Kinase</keyword>
<dbReference type="PANTHER" id="PTHR34265">
    <property type="entry name" value="TYPE III PANTOTHENATE KINASE"/>
    <property type="match status" value="1"/>
</dbReference>
<keyword evidence="6" id="KW-0547">Nucleotide-binding</keyword>
<evidence type="ECO:0000256" key="4">
    <source>
        <dbReference type="ARBA" id="ARBA00022490"/>
    </source>
</evidence>
<dbReference type="PANTHER" id="PTHR34265:SF1">
    <property type="entry name" value="TYPE III PANTOTHENATE KINASE"/>
    <property type="match status" value="1"/>
</dbReference>
<evidence type="ECO:0000313" key="15">
    <source>
        <dbReference type="EMBL" id="SFV84767.1"/>
    </source>
</evidence>
<dbReference type="GO" id="GO:0015937">
    <property type="term" value="P:coenzyme A biosynthetic process"/>
    <property type="evidence" value="ECO:0007669"/>
    <property type="project" value="UniProtKB-KW"/>
</dbReference>
<keyword evidence="5 15" id="KW-0808">Transferase</keyword>
<evidence type="ECO:0000256" key="5">
    <source>
        <dbReference type="ARBA" id="ARBA00022679"/>
    </source>
</evidence>
<dbReference type="NCBIfam" id="TIGR00671">
    <property type="entry name" value="baf"/>
    <property type="match status" value="1"/>
</dbReference>
<keyword evidence="8" id="KW-0067">ATP-binding</keyword>
<dbReference type="InterPro" id="IPR004619">
    <property type="entry name" value="Type_III_PanK"/>
</dbReference>
<dbReference type="GO" id="GO:0005737">
    <property type="term" value="C:cytoplasm"/>
    <property type="evidence" value="ECO:0007669"/>
    <property type="project" value="UniProtKB-SubCell"/>
</dbReference>
<keyword evidence="10" id="KW-0173">Coenzyme A biosynthesis</keyword>
<organism evidence="15">
    <name type="scientific">hydrothermal vent metagenome</name>
    <dbReference type="NCBI Taxonomy" id="652676"/>
    <lineage>
        <taxon>unclassified sequences</taxon>
        <taxon>metagenomes</taxon>
        <taxon>ecological metagenomes</taxon>
    </lineage>
</organism>
<evidence type="ECO:0000256" key="10">
    <source>
        <dbReference type="ARBA" id="ARBA00022993"/>
    </source>
</evidence>
<proteinExistence type="inferred from homology"/>
<evidence type="ECO:0000256" key="3">
    <source>
        <dbReference type="ARBA" id="ARBA00011738"/>
    </source>
</evidence>
<dbReference type="InterPro" id="IPR043129">
    <property type="entry name" value="ATPase_NBD"/>
</dbReference>
<evidence type="ECO:0000256" key="8">
    <source>
        <dbReference type="ARBA" id="ARBA00022840"/>
    </source>
</evidence>
<dbReference type="Pfam" id="PF03309">
    <property type="entry name" value="Pan_kinase"/>
    <property type="match status" value="1"/>
</dbReference>
<keyword evidence="9" id="KW-0630">Potassium</keyword>
<evidence type="ECO:0000313" key="13">
    <source>
        <dbReference type="EMBL" id="SFV75998.1"/>
    </source>
</evidence>
<reference evidence="15" key="1">
    <citation type="submission" date="2016-10" db="EMBL/GenBank/DDBJ databases">
        <authorList>
            <person name="de Groot N.N."/>
        </authorList>
    </citation>
    <scope>NUCLEOTIDE SEQUENCE</scope>
</reference>
<comment type="similarity">
    <text evidence="11">Belongs to the type III pantothenate kinase family.</text>
</comment>
<dbReference type="GO" id="GO:0004594">
    <property type="term" value="F:pantothenate kinase activity"/>
    <property type="evidence" value="ECO:0007669"/>
    <property type="project" value="InterPro"/>
</dbReference>
<evidence type="ECO:0000313" key="14">
    <source>
        <dbReference type="EMBL" id="SFV80259.1"/>
    </source>
</evidence>
<dbReference type="SUPFAM" id="SSF53067">
    <property type="entry name" value="Actin-like ATPase domain"/>
    <property type="match status" value="2"/>
</dbReference>
<comment type="subcellular location">
    <subcellularLocation>
        <location evidence="2">Cytoplasm</location>
    </subcellularLocation>
</comment>
<keyword evidence="4" id="KW-0963">Cytoplasm</keyword>
<evidence type="ECO:0000256" key="7">
    <source>
        <dbReference type="ARBA" id="ARBA00022777"/>
    </source>
</evidence>
<evidence type="ECO:0000256" key="2">
    <source>
        <dbReference type="ARBA" id="ARBA00004496"/>
    </source>
</evidence>
<gene>
    <name evidence="13" type="ORF">MNB_SUP05-10-194</name>
    <name evidence="14" type="ORF">MNB_SUP05-12-30</name>
    <name evidence="15" type="ORF">MNB_SUP05-7-474</name>
</gene>
<protein>
    <recommendedName>
        <fullName evidence="12">Type III pantothenate kinase</fullName>
    </recommendedName>
</protein>
<dbReference type="AlphaFoldDB" id="A0A1W1DSP5"/>
<evidence type="ECO:0000256" key="6">
    <source>
        <dbReference type="ARBA" id="ARBA00022741"/>
    </source>
</evidence>
<dbReference type="Gene3D" id="3.30.420.40">
    <property type="match status" value="2"/>
</dbReference>
<evidence type="ECO:0000256" key="12">
    <source>
        <dbReference type="ARBA" id="ARBA00040883"/>
    </source>
</evidence>
<evidence type="ECO:0000256" key="9">
    <source>
        <dbReference type="ARBA" id="ARBA00022958"/>
    </source>
</evidence>
<comment type="cofactor">
    <cofactor evidence="1">
        <name>K(+)</name>
        <dbReference type="ChEBI" id="CHEBI:29103"/>
    </cofactor>
</comment>
<comment type="subunit">
    <text evidence="3">Homodimer.</text>
</comment>
<dbReference type="CDD" id="cd24015">
    <property type="entry name" value="ASKHA_NBD_PanK-III"/>
    <property type="match status" value="1"/>
</dbReference>